<evidence type="ECO:0000313" key="6">
    <source>
        <dbReference type="Proteomes" id="UP000054826"/>
    </source>
</evidence>
<sequence>LNVLRGINLTVQPDELVSLVGPNGAGKTTLMRCLSDGTETIGGSVSVRGANIAGLAPDAIVALGVGRKFQVASVFDSLTVAECLRMARAARHAPSLVHGSQELDLPPAAVEILKLTALDGMLDRP</sequence>
<dbReference type="PANTHER" id="PTHR45772:SF2">
    <property type="entry name" value="ABC TRANSPORTER ATP-BINDING PROTEIN"/>
    <property type="match status" value="1"/>
</dbReference>
<dbReference type="SUPFAM" id="SSF52540">
    <property type="entry name" value="P-loop containing nucleoside triphosphate hydrolases"/>
    <property type="match status" value="1"/>
</dbReference>
<proteinExistence type="predicted"/>
<dbReference type="GO" id="GO:0005524">
    <property type="term" value="F:ATP binding"/>
    <property type="evidence" value="ECO:0007669"/>
    <property type="project" value="UniProtKB-KW"/>
</dbReference>
<dbReference type="Pfam" id="PF00005">
    <property type="entry name" value="ABC_tran"/>
    <property type="match status" value="1"/>
</dbReference>
<organism evidence="5 6">
    <name type="scientific">Trichinella pseudospiralis</name>
    <name type="common">Parasitic roundworm</name>
    <dbReference type="NCBI Taxonomy" id="6337"/>
    <lineage>
        <taxon>Eukaryota</taxon>
        <taxon>Metazoa</taxon>
        <taxon>Ecdysozoa</taxon>
        <taxon>Nematoda</taxon>
        <taxon>Enoplea</taxon>
        <taxon>Dorylaimia</taxon>
        <taxon>Trichinellida</taxon>
        <taxon>Trichinellidae</taxon>
        <taxon>Trichinella</taxon>
    </lineage>
</organism>
<evidence type="ECO:0000313" key="5">
    <source>
        <dbReference type="EMBL" id="KRY97415.1"/>
    </source>
</evidence>
<feature type="domain" description="ABC transporter" evidence="4">
    <location>
        <begin position="4"/>
        <end position="88"/>
    </location>
</feature>
<dbReference type="Proteomes" id="UP000054826">
    <property type="component" value="Unassembled WGS sequence"/>
</dbReference>
<dbReference type="AlphaFoldDB" id="A0A0V1GGR6"/>
<keyword evidence="1" id="KW-0813">Transport</keyword>
<dbReference type="InterPro" id="IPR051120">
    <property type="entry name" value="ABC_AA/LPS_Transport"/>
</dbReference>
<dbReference type="InterPro" id="IPR003439">
    <property type="entry name" value="ABC_transporter-like_ATP-bd"/>
</dbReference>
<evidence type="ECO:0000256" key="3">
    <source>
        <dbReference type="ARBA" id="ARBA00022840"/>
    </source>
</evidence>
<feature type="non-terminal residue" evidence="5">
    <location>
        <position position="1"/>
    </location>
</feature>
<dbReference type="GO" id="GO:0016887">
    <property type="term" value="F:ATP hydrolysis activity"/>
    <property type="evidence" value="ECO:0007669"/>
    <property type="project" value="InterPro"/>
</dbReference>
<keyword evidence="2" id="KW-0547">Nucleotide-binding</keyword>
<keyword evidence="3 5" id="KW-0067">ATP-binding</keyword>
<evidence type="ECO:0000256" key="1">
    <source>
        <dbReference type="ARBA" id="ARBA00022448"/>
    </source>
</evidence>
<dbReference type="Gene3D" id="3.40.50.300">
    <property type="entry name" value="P-loop containing nucleotide triphosphate hydrolases"/>
    <property type="match status" value="1"/>
</dbReference>
<dbReference type="InterPro" id="IPR027417">
    <property type="entry name" value="P-loop_NTPase"/>
</dbReference>
<protein>
    <submittedName>
        <fullName evidence="5">High-affinity branched-chain amino acid transport ATP-binding protein LivG</fullName>
    </submittedName>
</protein>
<feature type="non-terminal residue" evidence="5">
    <location>
        <position position="125"/>
    </location>
</feature>
<evidence type="ECO:0000256" key="2">
    <source>
        <dbReference type="ARBA" id="ARBA00022741"/>
    </source>
</evidence>
<dbReference type="GO" id="GO:0005886">
    <property type="term" value="C:plasma membrane"/>
    <property type="evidence" value="ECO:0007669"/>
    <property type="project" value="TreeGrafter"/>
</dbReference>
<comment type="caution">
    <text evidence="5">The sequence shown here is derived from an EMBL/GenBank/DDBJ whole genome shotgun (WGS) entry which is preliminary data.</text>
</comment>
<gene>
    <name evidence="5" type="primary">livG</name>
    <name evidence="5" type="ORF">T4C_4733</name>
</gene>
<evidence type="ECO:0000259" key="4">
    <source>
        <dbReference type="Pfam" id="PF00005"/>
    </source>
</evidence>
<dbReference type="PANTHER" id="PTHR45772">
    <property type="entry name" value="CONSERVED COMPONENT OF ABC TRANSPORTER FOR NATURAL AMINO ACIDS-RELATED"/>
    <property type="match status" value="1"/>
</dbReference>
<dbReference type="EMBL" id="JYDV01002679">
    <property type="protein sequence ID" value="KRY97415.1"/>
    <property type="molecule type" value="Genomic_DNA"/>
</dbReference>
<accession>A0A0V1GGR6</accession>
<reference evidence="5 6" key="1">
    <citation type="submission" date="2015-01" db="EMBL/GenBank/DDBJ databases">
        <title>Evolution of Trichinella species and genotypes.</title>
        <authorList>
            <person name="Korhonen P.K."/>
            <person name="Edoardo P."/>
            <person name="Giuseppe L.R."/>
            <person name="Gasser R.B."/>
        </authorList>
    </citation>
    <scope>NUCLEOTIDE SEQUENCE [LARGE SCALE GENOMIC DNA]</scope>
    <source>
        <strain evidence="5">ISS176</strain>
    </source>
</reference>
<name>A0A0V1GGR6_TRIPS</name>